<evidence type="ECO:0000256" key="4">
    <source>
        <dbReference type="ARBA" id="ARBA00023136"/>
    </source>
</evidence>
<evidence type="ECO:0000256" key="3">
    <source>
        <dbReference type="ARBA" id="ARBA00022692"/>
    </source>
</evidence>
<evidence type="ECO:0000313" key="8">
    <source>
        <dbReference type="Proteomes" id="UP000254033"/>
    </source>
</evidence>
<dbReference type="EMBL" id="UGNY01000001">
    <property type="protein sequence ID" value="STX39823.1"/>
    <property type="molecule type" value="Genomic_DNA"/>
</dbReference>
<keyword evidence="5" id="KW-0998">Cell outer membrane</keyword>
<accession>A0A378IXR6</accession>
<evidence type="ECO:0000256" key="5">
    <source>
        <dbReference type="ARBA" id="ARBA00023237"/>
    </source>
</evidence>
<evidence type="ECO:0000313" key="7">
    <source>
        <dbReference type="EMBL" id="STX39823.1"/>
    </source>
</evidence>
<evidence type="ECO:0000256" key="6">
    <source>
        <dbReference type="SAM" id="Coils"/>
    </source>
</evidence>
<keyword evidence="4" id="KW-0472">Membrane</keyword>
<proteinExistence type="predicted"/>
<dbReference type="GO" id="GO:0015288">
    <property type="term" value="F:porin activity"/>
    <property type="evidence" value="ECO:0007669"/>
    <property type="project" value="TreeGrafter"/>
</dbReference>
<dbReference type="RefSeq" id="WP_115176181.1">
    <property type="nucleotide sequence ID" value="NZ_UGNY01000001.1"/>
</dbReference>
<dbReference type="GO" id="GO:0015562">
    <property type="term" value="F:efflux transmembrane transporter activity"/>
    <property type="evidence" value="ECO:0007669"/>
    <property type="project" value="InterPro"/>
</dbReference>
<dbReference type="PANTHER" id="PTHR30026:SF21">
    <property type="entry name" value="SLR1270 PROTEIN"/>
    <property type="match status" value="1"/>
</dbReference>
<dbReference type="InterPro" id="IPR051906">
    <property type="entry name" value="TolC-like"/>
</dbReference>
<dbReference type="PANTHER" id="PTHR30026">
    <property type="entry name" value="OUTER MEMBRANE PROTEIN TOLC"/>
    <property type="match status" value="1"/>
</dbReference>
<organism evidence="7 8">
    <name type="scientific">Legionella feeleii</name>
    <dbReference type="NCBI Taxonomy" id="453"/>
    <lineage>
        <taxon>Bacteria</taxon>
        <taxon>Pseudomonadati</taxon>
        <taxon>Pseudomonadota</taxon>
        <taxon>Gammaproteobacteria</taxon>
        <taxon>Legionellales</taxon>
        <taxon>Legionellaceae</taxon>
        <taxon>Legionella</taxon>
    </lineage>
</organism>
<name>A0A378IXR6_9GAMM</name>
<comment type="subcellular location">
    <subcellularLocation>
        <location evidence="1">Cell outer membrane</location>
    </subcellularLocation>
</comment>
<dbReference type="Proteomes" id="UP000254033">
    <property type="component" value="Unassembled WGS sequence"/>
</dbReference>
<dbReference type="GO" id="GO:0009279">
    <property type="term" value="C:cell outer membrane"/>
    <property type="evidence" value="ECO:0007669"/>
    <property type="project" value="UniProtKB-SubCell"/>
</dbReference>
<protein>
    <submittedName>
        <fullName evidence="7">Multidrug efflux protein, outer membrane component</fullName>
    </submittedName>
</protein>
<evidence type="ECO:0000256" key="1">
    <source>
        <dbReference type="ARBA" id="ARBA00004442"/>
    </source>
</evidence>
<keyword evidence="2" id="KW-1134">Transmembrane beta strand</keyword>
<dbReference type="AlphaFoldDB" id="A0A378IXR6"/>
<evidence type="ECO:0000256" key="2">
    <source>
        <dbReference type="ARBA" id="ARBA00022452"/>
    </source>
</evidence>
<gene>
    <name evidence="7" type="ORF">NCTC11978_03029</name>
</gene>
<dbReference type="SUPFAM" id="SSF56954">
    <property type="entry name" value="Outer membrane efflux proteins (OEP)"/>
    <property type="match status" value="1"/>
</dbReference>
<feature type="coiled-coil region" evidence="6">
    <location>
        <begin position="385"/>
        <end position="419"/>
    </location>
</feature>
<dbReference type="GO" id="GO:1990281">
    <property type="term" value="C:efflux pump complex"/>
    <property type="evidence" value="ECO:0007669"/>
    <property type="project" value="TreeGrafter"/>
</dbReference>
<dbReference type="Gene3D" id="1.20.1600.10">
    <property type="entry name" value="Outer membrane efflux proteins (OEP)"/>
    <property type="match status" value="1"/>
</dbReference>
<sequence length="473" mass="54096">MTSSRLEKYRVCIQVINLFLVLISPACFSQTSKDALALSTVLKRVNECYPQILIARLEVTKAQGDYLSALGKFDPNLNMKTRSQPAGGYINNYTDNQINIPTLANGLKFFGGYRIGRGDWPVYYQNYLTNSGGEYRAGLTLPLLKDRLIDKERAKLLTQAEKIEMNNQEVGATKIKIYQEAIRAYWQWVQAGKQLTIFKQLLNLAQERQKAIIKQASEGDLARLAIAENRQFIIQRQQLVNQGQMIFEQAAVNLSIYYRDENNQPKYPMERQLPADLTSGSRSRQEYATLEDQIRKHPIFCKLEKYYRIIKLKQNLAKNDLLPNLEATAYTFKQNGSGGDPLLIPQAAMVGLRFTFPLLQREAKGKLITATTELQQIATEKKFIFDKLKNELTNLLISKKMYQKQVNLLTEELALAKQVEAGESEKFYEGDSTLFLVNQREQASTQVQLNLINSQVNLQQTRDLIRFFSSTTL</sequence>
<keyword evidence="6" id="KW-0175">Coiled coil</keyword>
<keyword evidence="3" id="KW-0812">Transmembrane</keyword>
<reference evidence="7 8" key="1">
    <citation type="submission" date="2018-06" db="EMBL/GenBank/DDBJ databases">
        <authorList>
            <consortium name="Pathogen Informatics"/>
            <person name="Doyle S."/>
        </authorList>
    </citation>
    <scope>NUCLEOTIDE SEQUENCE [LARGE SCALE GENOMIC DNA]</scope>
    <source>
        <strain evidence="7 8">NCTC11978</strain>
    </source>
</reference>